<gene>
    <name evidence="5" type="ORF">BD289DRAFT_358268</name>
</gene>
<dbReference type="NCBIfam" id="NF005685">
    <property type="entry name" value="PRK07483.1"/>
    <property type="match status" value="1"/>
</dbReference>
<dbReference type="Gene3D" id="3.90.1150.10">
    <property type="entry name" value="Aspartate Aminotransferase, domain 1"/>
    <property type="match status" value="1"/>
</dbReference>
<dbReference type="AlphaFoldDB" id="A0A2T3ANY0"/>
<name>A0A2T3ANY0_9PEZI</name>
<dbReference type="PANTHER" id="PTHR43094">
    <property type="entry name" value="AMINOTRANSFERASE"/>
    <property type="match status" value="1"/>
</dbReference>
<dbReference type="InterPro" id="IPR015424">
    <property type="entry name" value="PyrdxlP-dep_Trfase"/>
</dbReference>
<keyword evidence="5" id="KW-0808">Transferase</keyword>
<organism evidence="5 6">
    <name type="scientific">Coniella lustricola</name>
    <dbReference type="NCBI Taxonomy" id="2025994"/>
    <lineage>
        <taxon>Eukaryota</taxon>
        <taxon>Fungi</taxon>
        <taxon>Dikarya</taxon>
        <taxon>Ascomycota</taxon>
        <taxon>Pezizomycotina</taxon>
        <taxon>Sordariomycetes</taxon>
        <taxon>Sordariomycetidae</taxon>
        <taxon>Diaporthales</taxon>
        <taxon>Schizoparmaceae</taxon>
        <taxon>Coniella</taxon>
    </lineage>
</organism>
<dbReference type="InParanoid" id="A0A2T3ANY0"/>
<accession>A0A2T3ANY0</accession>
<evidence type="ECO:0000256" key="2">
    <source>
        <dbReference type="ARBA" id="ARBA00008954"/>
    </source>
</evidence>
<evidence type="ECO:0000313" key="5">
    <source>
        <dbReference type="EMBL" id="PSS05303.1"/>
    </source>
</evidence>
<evidence type="ECO:0000256" key="3">
    <source>
        <dbReference type="ARBA" id="ARBA00022898"/>
    </source>
</evidence>
<dbReference type="OrthoDB" id="5419315at2759"/>
<dbReference type="CDD" id="cd00610">
    <property type="entry name" value="OAT_like"/>
    <property type="match status" value="1"/>
</dbReference>
<dbReference type="FunFam" id="3.40.640.10:FF:000004">
    <property type="entry name" value="Acetylornithine aminotransferase"/>
    <property type="match status" value="1"/>
</dbReference>
<sequence>MVHLTESVSVDKESLVTSRANKSAVLHRHLREDPRDLDHAEGHYLILQDGSRILDASGGAAVACVGHGNARVNQAMVDQMARVSYCASTFFRTPIVEEAAKILVDTTDGHMARAYFVQSGSEAMEAAMKLARQYYLEKQVPEPQRARFISRKQSYHGTTLGSLAMGGHVARRDKFQPMLIDNISRVSPCYAYRGKLQDETDAQYVQRLADELEDEFQRVGANTVCAFVAEPVVGAALGCVPAVPGYFQAVQAVCRRHGALLILDEVMCGMGRSGTYHAWQQEGVVPDIQTIGKGLGGGYQPVAAVLVHKEVAQTLENGTGSFMHGHTYQAHTVGCAAVVAVQKIIQEEDLVSNVRAMGSLLEQKLRKSLGSHPNVGDIRGRGLFWGVEFVEDKLDKRPFPPAKQVAAKINELGLTKSYSIVVYPGSGTYDGWSGDHIIIAPPYTVTADDVESIVQIISALVNDFFATC</sequence>
<comment type="similarity">
    <text evidence="2 4">Belongs to the class-III pyridoxal-phosphate-dependent aminotransferase family.</text>
</comment>
<dbReference type="GO" id="GO:0005829">
    <property type="term" value="C:cytosol"/>
    <property type="evidence" value="ECO:0007669"/>
    <property type="project" value="TreeGrafter"/>
</dbReference>
<evidence type="ECO:0000313" key="6">
    <source>
        <dbReference type="Proteomes" id="UP000241462"/>
    </source>
</evidence>
<evidence type="ECO:0000256" key="1">
    <source>
        <dbReference type="ARBA" id="ARBA00001933"/>
    </source>
</evidence>
<dbReference type="GO" id="GO:0030170">
    <property type="term" value="F:pyridoxal phosphate binding"/>
    <property type="evidence" value="ECO:0007669"/>
    <property type="project" value="InterPro"/>
</dbReference>
<dbReference type="GO" id="GO:0008483">
    <property type="term" value="F:transaminase activity"/>
    <property type="evidence" value="ECO:0007669"/>
    <property type="project" value="UniProtKB-KW"/>
</dbReference>
<keyword evidence="6" id="KW-1185">Reference proteome</keyword>
<dbReference type="SUPFAM" id="SSF53383">
    <property type="entry name" value="PLP-dependent transferases"/>
    <property type="match status" value="1"/>
</dbReference>
<evidence type="ECO:0000256" key="4">
    <source>
        <dbReference type="RuleBase" id="RU003560"/>
    </source>
</evidence>
<dbReference type="InterPro" id="IPR015422">
    <property type="entry name" value="PyrdxlP-dep_Trfase_small"/>
</dbReference>
<dbReference type="InterPro" id="IPR015421">
    <property type="entry name" value="PyrdxlP-dep_Trfase_major"/>
</dbReference>
<dbReference type="PANTHER" id="PTHR43094:SF1">
    <property type="entry name" value="AMINOTRANSFERASE CLASS-III"/>
    <property type="match status" value="1"/>
</dbReference>
<dbReference type="Pfam" id="PF00202">
    <property type="entry name" value="Aminotran_3"/>
    <property type="match status" value="1"/>
</dbReference>
<reference evidence="5 6" key="1">
    <citation type="journal article" date="2018" name="Mycol. Prog.">
        <title>Coniella lustricola, a new species from submerged detritus.</title>
        <authorList>
            <person name="Raudabaugh D.B."/>
            <person name="Iturriaga T."/>
            <person name="Carver A."/>
            <person name="Mondo S."/>
            <person name="Pangilinan J."/>
            <person name="Lipzen A."/>
            <person name="He G."/>
            <person name="Amirebrahimi M."/>
            <person name="Grigoriev I.V."/>
            <person name="Miller A.N."/>
        </authorList>
    </citation>
    <scope>NUCLEOTIDE SEQUENCE [LARGE SCALE GENOMIC DNA]</scope>
    <source>
        <strain evidence="5 6">B22-T-1</strain>
    </source>
</reference>
<dbReference type="STRING" id="2025994.A0A2T3ANY0"/>
<dbReference type="Proteomes" id="UP000241462">
    <property type="component" value="Unassembled WGS sequence"/>
</dbReference>
<protein>
    <submittedName>
        <fullName evidence="5">Aminotransferase</fullName>
    </submittedName>
</protein>
<proteinExistence type="inferred from homology"/>
<dbReference type="EMBL" id="KZ678372">
    <property type="protein sequence ID" value="PSS05303.1"/>
    <property type="molecule type" value="Genomic_DNA"/>
</dbReference>
<comment type="cofactor">
    <cofactor evidence="1">
        <name>pyridoxal 5'-phosphate</name>
        <dbReference type="ChEBI" id="CHEBI:597326"/>
    </cofactor>
</comment>
<dbReference type="Gene3D" id="3.40.640.10">
    <property type="entry name" value="Type I PLP-dependent aspartate aminotransferase-like (Major domain)"/>
    <property type="match status" value="1"/>
</dbReference>
<keyword evidence="5" id="KW-0032">Aminotransferase</keyword>
<keyword evidence="3 4" id="KW-0663">Pyridoxal phosphate</keyword>
<dbReference type="InterPro" id="IPR005814">
    <property type="entry name" value="Aminotrans_3"/>
</dbReference>